<dbReference type="PANTHER" id="PTHR35446:SF3">
    <property type="entry name" value="CMD DOMAIN-CONTAINING PROTEIN"/>
    <property type="match status" value="1"/>
</dbReference>
<proteinExistence type="predicted"/>
<dbReference type="OrthoDB" id="9801997at2"/>
<keyword evidence="2" id="KW-0560">Oxidoreductase</keyword>
<feature type="domain" description="Carboxymuconolactone decarboxylase-like" evidence="1">
    <location>
        <begin position="43"/>
        <end position="121"/>
    </location>
</feature>
<dbReference type="InterPro" id="IPR004675">
    <property type="entry name" value="AhpD_core"/>
</dbReference>
<accession>A0A518CTQ6</accession>
<dbReference type="InterPro" id="IPR010195">
    <property type="entry name" value="Uncharacterised_peroxidase-rel"/>
</dbReference>
<dbReference type="GO" id="GO:0051920">
    <property type="term" value="F:peroxiredoxin activity"/>
    <property type="evidence" value="ECO:0007669"/>
    <property type="project" value="InterPro"/>
</dbReference>
<evidence type="ECO:0000313" key="2">
    <source>
        <dbReference type="EMBL" id="QDU82600.1"/>
    </source>
</evidence>
<dbReference type="AlphaFoldDB" id="A0A518CTQ6"/>
<dbReference type="NCBIfam" id="TIGR01926">
    <property type="entry name" value="peroxid_rel"/>
    <property type="match status" value="1"/>
</dbReference>
<dbReference type="Proteomes" id="UP000317178">
    <property type="component" value="Chromosome"/>
</dbReference>
<dbReference type="Gene3D" id="1.20.1290.10">
    <property type="entry name" value="AhpD-like"/>
    <property type="match status" value="1"/>
</dbReference>
<keyword evidence="3" id="KW-1185">Reference proteome</keyword>
<dbReference type="InterPro" id="IPR003779">
    <property type="entry name" value="CMD-like"/>
</dbReference>
<dbReference type="NCBIfam" id="TIGR00778">
    <property type="entry name" value="ahpD_dom"/>
    <property type="match status" value="1"/>
</dbReference>
<name>A0A518CTQ6_9PLAN</name>
<dbReference type="KEGG" id="plon:Pla110_43600"/>
<dbReference type="Pfam" id="PF02627">
    <property type="entry name" value="CMD"/>
    <property type="match status" value="1"/>
</dbReference>
<organism evidence="2 3">
    <name type="scientific">Polystyrenella longa</name>
    <dbReference type="NCBI Taxonomy" id="2528007"/>
    <lineage>
        <taxon>Bacteria</taxon>
        <taxon>Pseudomonadati</taxon>
        <taxon>Planctomycetota</taxon>
        <taxon>Planctomycetia</taxon>
        <taxon>Planctomycetales</taxon>
        <taxon>Planctomycetaceae</taxon>
        <taxon>Polystyrenella</taxon>
    </lineage>
</organism>
<dbReference type="InterPro" id="IPR029032">
    <property type="entry name" value="AhpD-like"/>
</dbReference>
<keyword evidence="2" id="KW-0575">Peroxidase</keyword>
<dbReference type="EC" id="1.11.1.15" evidence="2"/>
<evidence type="ECO:0000313" key="3">
    <source>
        <dbReference type="Proteomes" id="UP000317178"/>
    </source>
</evidence>
<dbReference type="RefSeq" id="WP_144998941.1">
    <property type="nucleotide sequence ID" value="NZ_CP036281.1"/>
</dbReference>
<dbReference type="EMBL" id="CP036281">
    <property type="protein sequence ID" value="QDU82600.1"/>
    <property type="molecule type" value="Genomic_DNA"/>
</dbReference>
<dbReference type="SUPFAM" id="SSF69118">
    <property type="entry name" value="AhpD-like"/>
    <property type="match status" value="1"/>
</dbReference>
<dbReference type="PANTHER" id="PTHR35446">
    <property type="entry name" value="SI:CH211-175M2.5"/>
    <property type="match status" value="1"/>
</dbReference>
<gene>
    <name evidence="2" type="primary">ahpD_2</name>
    <name evidence="2" type="ORF">Pla110_43600</name>
</gene>
<sequence length="182" mass="19310">MTRLQQVQSTDAAGRTAKLFDGIQKKLGSVPNMMRAMGNSPAALGAYLSLSNELSKGSLTAPQREQIALAVGQANGCNYCLSAHSALGKMAGLTTDQIRDARLASAVDSKDDALLRFALKLVTNQGHVADSDLQSLHDHGFTDGDIVEVVAHVALNIFTNYFNHVADPEIDFPRAASLETAA</sequence>
<evidence type="ECO:0000259" key="1">
    <source>
        <dbReference type="Pfam" id="PF02627"/>
    </source>
</evidence>
<reference evidence="2 3" key="1">
    <citation type="submission" date="2019-02" db="EMBL/GenBank/DDBJ databases">
        <title>Deep-cultivation of Planctomycetes and their phenomic and genomic characterization uncovers novel biology.</title>
        <authorList>
            <person name="Wiegand S."/>
            <person name="Jogler M."/>
            <person name="Boedeker C."/>
            <person name="Pinto D."/>
            <person name="Vollmers J."/>
            <person name="Rivas-Marin E."/>
            <person name="Kohn T."/>
            <person name="Peeters S.H."/>
            <person name="Heuer A."/>
            <person name="Rast P."/>
            <person name="Oberbeckmann S."/>
            <person name="Bunk B."/>
            <person name="Jeske O."/>
            <person name="Meyerdierks A."/>
            <person name="Storesund J.E."/>
            <person name="Kallscheuer N."/>
            <person name="Luecker S."/>
            <person name="Lage O.M."/>
            <person name="Pohl T."/>
            <person name="Merkel B.J."/>
            <person name="Hornburger P."/>
            <person name="Mueller R.-W."/>
            <person name="Bruemmer F."/>
            <person name="Labrenz M."/>
            <person name="Spormann A.M."/>
            <person name="Op den Camp H."/>
            <person name="Overmann J."/>
            <person name="Amann R."/>
            <person name="Jetten M.S.M."/>
            <person name="Mascher T."/>
            <person name="Medema M.H."/>
            <person name="Devos D.P."/>
            <person name="Kaster A.-K."/>
            <person name="Ovreas L."/>
            <person name="Rohde M."/>
            <person name="Galperin M.Y."/>
            <person name="Jogler C."/>
        </authorList>
    </citation>
    <scope>NUCLEOTIDE SEQUENCE [LARGE SCALE GENOMIC DNA]</scope>
    <source>
        <strain evidence="2 3">Pla110</strain>
    </source>
</reference>
<protein>
    <submittedName>
        <fullName evidence="2">Alkyl hydroperoxide reductase AhpD</fullName>
        <ecNumber evidence="2">1.11.1.15</ecNumber>
    </submittedName>
</protein>